<dbReference type="Proteomes" id="UP000182160">
    <property type="component" value="Unassembled WGS sequence"/>
</dbReference>
<dbReference type="GO" id="GO:0016747">
    <property type="term" value="F:acyltransferase activity, transferring groups other than amino-acyl groups"/>
    <property type="evidence" value="ECO:0007669"/>
    <property type="project" value="InterPro"/>
</dbReference>
<dbReference type="PROSITE" id="PS51186">
    <property type="entry name" value="GNAT"/>
    <property type="match status" value="1"/>
</dbReference>
<dbReference type="InterPro" id="IPR051531">
    <property type="entry name" value="N-acetyltransferase"/>
</dbReference>
<organism evidence="3 4">
    <name type="scientific">Roseovarius tolerans</name>
    <dbReference type="NCBI Taxonomy" id="74031"/>
    <lineage>
        <taxon>Bacteria</taxon>
        <taxon>Pseudomonadati</taxon>
        <taxon>Pseudomonadota</taxon>
        <taxon>Alphaproteobacteria</taxon>
        <taxon>Rhodobacterales</taxon>
        <taxon>Roseobacteraceae</taxon>
        <taxon>Roseovarius</taxon>
    </lineage>
</organism>
<dbReference type="SUPFAM" id="SSF55729">
    <property type="entry name" value="Acyl-CoA N-acyltransferases (Nat)"/>
    <property type="match status" value="1"/>
</dbReference>
<reference evidence="3 4" key="1">
    <citation type="submission" date="2016-10" db="EMBL/GenBank/DDBJ databases">
        <authorList>
            <person name="de Groot N.N."/>
        </authorList>
    </citation>
    <scope>NUCLEOTIDE SEQUENCE [LARGE SCALE GENOMIC DNA]</scope>
    <source>
        <strain evidence="3 4">DSM 11457</strain>
    </source>
</reference>
<dbReference type="EMBL" id="FOBO01000030">
    <property type="protein sequence ID" value="SEN78571.1"/>
    <property type="molecule type" value="Genomic_DNA"/>
</dbReference>
<dbReference type="InterPro" id="IPR000182">
    <property type="entry name" value="GNAT_dom"/>
</dbReference>
<sequence length="214" mass="23287">MGHNAVRRGADHLLTQPGAPIWMRPKTRPEHEEERMKLETIVNQPVIEAERFDLRPLRVSDAGLIAHNAGDERVARATSSIPHPLPPGSTEALIARAQSEDRVEDIWAIDGTKSGRTEVMGLVSLARVDVGRSEISYWVAPAYWNTGVASAGVEAVLAANPHEAQAIFASVFQDNAASARVLTNCGFQYLGDAESYSVARGANVPTWTYSKKMT</sequence>
<dbReference type="AlphaFoldDB" id="A0A1H8JDB6"/>
<evidence type="ECO:0000256" key="1">
    <source>
        <dbReference type="SAM" id="MobiDB-lite"/>
    </source>
</evidence>
<dbReference type="Pfam" id="PF13302">
    <property type="entry name" value="Acetyltransf_3"/>
    <property type="match status" value="1"/>
</dbReference>
<feature type="domain" description="N-acetyltransferase" evidence="2">
    <location>
        <begin position="52"/>
        <end position="214"/>
    </location>
</feature>
<accession>A0A1H8JDB6</accession>
<evidence type="ECO:0000313" key="3">
    <source>
        <dbReference type="EMBL" id="SEN78571.1"/>
    </source>
</evidence>
<protein>
    <submittedName>
        <fullName evidence="3">Protein N-acetyltransferase, RimJ/RimL family</fullName>
    </submittedName>
</protein>
<dbReference type="PANTHER" id="PTHR43792">
    <property type="entry name" value="GNAT FAMILY, PUTATIVE (AFU_ORTHOLOGUE AFUA_3G00765)-RELATED-RELATED"/>
    <property type="match status" value="1"/>
</dbReference>
<dbReference type="PANTHER" id="PTHR43792:SF1">
    <property type="entry name" value="N-ACETYLTRANSFERASE DOMAIN-CONTAINING PROTEIN"/>
    <property type="match status" value="1"/>
</dbReference>
<evidence type="ECO:0000259" key="2">
    <source>
        <dbReference type="PROSITE" id="PS51186"/>
    </source>
</evidence>
<gene>
    <name evidence="3" type="ORF">SAMN04488077_1307</name>
</gene>
<feature type="region of interest" description="Disordered" evidence="1">
    <location>
        <begin position="1"/>
        <end position="31"/>
    </location>
</feature>
<name>A0A1H8JDB6_9RHOB</name>
<dbReference type="Gene3D" id="3.40.630.30">
    <property type="match status" value="1"/>
</dbReference>
<evidence type="ECO:0000313" key="4">
    <source>
        <dbReference type="Proteomes" id="UP000182160"/>
    </source>
</evidence>
<proteinExistence type="predicted"/>
<dbReference type="InterPro" id="IPR016181">
    <property type="entry name" value="Acyl_CoA_acyltransferase"/>
</dbReference>
<keyword evidence="3" id="KW-0808">Transferase</keyword>